<dbReference type="Gene3D" id="3.90.1300.10">
    <property type="entry name" value="Amidase signature (AS) domain"/>
    <property type="match status" value="1"/>
</dbReference>
<dbReference type="FunFam" id="3.90.1300.10:FF:000003">
    <property type="entry name" value="Amidase signature enzyme"/>
    <property type="match status" value="1"/>
</dbReference>
<name>A0A0C3QI75_9AGAM</name>
<dbReference type="Pfam" id="PF01425">
    <property type="entry name" value="Amidase"/>
    <property type="match status" value="1"/>
</dbReference>
<dbReference type="OrthoDB" id="6428749at2759"/>
<dbReference type="PANTHER" id="PTHR45847:SF6">
    <property type="entry name" value="FATTY ACID AMIDE HYDROLASE"/>
    <property type="match status" value="1"/>
</dbReference>
<dbReference type="HOGENOM" id="CLU_009600_9_3_1"/>
<proteinExistence type="inferred from homology"/>
<dbReference type="Proteomes" id="UP000054248">
    <property type="component" value="Unassembled WGS sequence"/>
</dbReference>
<dbReference type="InterPro" id="IPR052096">
    <property type="entry name" value="Endocannabinoid_amidase"/>
</dbReference>
<dbReference type="SUPFAM" id="SSF75304">
    <property type="entry name" value="Amidase signature (AS) enzymes"/>
    <property type="match status" value="1"/>
</dbReference>
<feature type="domain" description="Amidase" evidence="6">
    <location>
        <begin position="46"/>
        <end position="532"/>
    </location>
</feature>
<feature type="active site" description="Charge relay system" evidence="5">
    <location>
        <position position="176"/>
    </location>
</feature>
<evidence type="ECO:0000256" key="2">
    <source>
        <dbReference type="ARBA" id="ARBA00009199"/>
    </source>
</evidence>
<dbReference type="GO" id="GO:0004040">
    <property type="term" value="F:amidase activity"/>
    <property type="evidence" value="ECO:0007669"/>
    <property type="project" value="UniProtKB-EC"/>
</dbReference>
<reference evidence="8" key="2">
    <citation type="submission" date="2015-01" db="EMBL/GenBank/DDBJ databases">
        <title>Evolutionary Origins and Diversification of the Mycorrhizal Mutualists.</title>
        <authorList>
            <consortium name="DOE Joint Genome Institute"/>
            <consortium name="Mycorrhizal Genomics Consortium"/>
            <person name="Kohler A."/>
            <person name="Kuo A."/>
            <person name="Nagy L.G."/>
            <person name="Floudas D."/>
            <person name="Copeland A."/>
            <person name="Barry K.W."/>
            <person name="Cichocki N."/>
            <person name="Veneault-Fourrey C."/>
            <person name="LaButti K."/>
            <person name="Lindquist E.A."/>
            <person name="Lipzen A."/>
            <person name="Lundell T."/>
            <person name="Morin E."/>
            <person name="Murat C."/>
            <person name="Riley R."/>
            <person name="Ohm R."/>
            <person name="Sun H."/>
            <person name="Tunlid A."/>
            <person name="Henrissat B."/>
            <person name="Grigoriev I.V."/>
            <person name="Hibbett D.S."/>
            <person name="Martin F."/>
        </authorList>
    </citation>
    <scope>NUCLEOTIDE SEQUENCE [LARGE SCALE GENOMIC DNA]</scope>
    <source>
        <strain evidence="8">MUT 4182</strain>
    </source>
</reference>
<dbReference type="InterPro" id="IPR036928">
    <property type="entry name" value="AS_sf"/>
</dbReference>
<dbReference type="AlphaFoldDB" id="A0A0C3QI75"/>
<dbReference type="GO" id="GO:0017064">
    <property type="term" value="F:fatty acid amide hydrolase activity"/>
    <property type="evidence" value="ECO:0007669"/>
    <property type="project" value="TreeGrafter"/>
</dbReference>
<organism evidence="7 8">
    <name type="scientific">Tulasnella calospora MUT 4182</name>
    <dbReference type="NCBI Taxonomy" id="1051891"/>
    <lineage>
        <taxon>Eukaryota</taxon>
        <taxon>Fungi</taxon>
        <taxon>Dikarya</taxon>
        <taxon>Basidiomycota</taxon>
        <taxon>Agaricomycotina</taxon>
        <taxon>Agaricomycetes</taxon>
        <taxon>Cantharellales</taxon>
        <taxon>Tulasnellaceae</taxon>
        <taxon>Tulasnella</taxon>
    </lineage>
</organism>
<evidence type="ECO:0000256" key="4">
    <source>
        <dbReference type="ARBA" id="ARBA00022801"/>
    </source>
</evidence>
<feature type="active site" description="Acyl-ester intermediate" evidence="5">
    <location>
        <position position="200"/>
    </location>
</feature>
<sequence length="557" mass="60024">MLLVCGIHEIPTSKEKAYRLGCFSSLATEIVQNIQAGKPGWTAESVVTAFVIRAAEAQEKINCLTEIMFAQALEEARALDVEFARTRKIRGPLHGLPISLKDCYEVKGYDATIGFTQWADKPSDVDAEIVNHIRAAGGIPFVKTNVPQTMLSFECANPLWGRTVNPYSRDHTCGGSSGGEAALVACDGAALGFGTDTGGSLRIPPAFSGVYALKPGQHRIARSGTVDTTPGFETLVPVNGPIARSVTDIELASRVLFGKSDALNETLPPVPYRDITIPKKLKFGYYKTDPLLKSSPACQRAVQETVDALRKQGHECVEFVVPNVIEAARVFVALGSADGYKTLTSHTGPDPRERSLFLVTLGSKIPFFIRSLACWAARTFKGDEAWATLFSTSHPRDVSEFWAETQAKNEYSKFFHENVWGKYDFDGIICPVNALPTVPHGGSALLSPLAFSTSLYNVVDHPVGIVPVTRVDKTEDAISEAWTDPAIGGPIGSPIIYATMYEGAKAAYDPVAMEGIPVGVQVVGKPWEDEKVVEMMKVVDGALGKRGFGPGAWAGKA</sequence>
<evidence type="ECO:0000256" key="1">
    <source>
        <dbReference type="ARBA" id="ARBA00001311"/>
    </source>
</evidence>
<evidence type="ECO:0000259" key="6">
    <source>
        <dbReference type="Pfam" id="PF01425"/>
    </source>
</evidence>
<evidence type="ECO:0000256" key="3">
    <source>
        <dbReference type="ARBA" id="ARBA00012922"/>
    </source>
</evidence>
<dbReference type="EMBL" id="KN823023">
    <property type="protein sequence ID" value="KIO26466.1"/>
    <property type="molecule type" value="Genomic_DNA"/>
</dbReference>
<evidence type="ECO:0000313" key="8">
    <source>
        <dbReference type="Proteomes" id="UP000054248"/>
    </source>
</evidence>
<protein>
    <recommendedName>
        <fullName evidence="3">amidase</fullName>
        <ecNumber evidence="3">3.5.1.4</ecNumber>
    </recommendedName>
</protein>
<comment type="catalytic activity">
    <reaction evidence="1">
        <text>a monocarboxylic acid amide + H2O = a monocarboxylate + NH4(+)</text>
        <dbReference type="Rhea" id="RHEA:12020"/>
        <dbReference type="ChEBI" id="CHEBI:15377"/>
        <dbReference type="ChEBI" id="CHEBI:28938"/>
        <dbReference type="ChEBI" id="CHEBI:35757"/>
        <dbReference type="ChEBI" id="CHEBI:83628"/>
        <dbReference type="EC" id="3.5.1.4"/>
    </reaction>
</comment>
<dbReference type="GO" id="GO:0009062">
    <property type="term" value="P:fatty acid catabolic process"/>
    <property type="evidence" value="ECO:0007669"/>
    <property type="project" value="TreeGrafter"/>
</dbReference>
<reference evidence="7 8" key="1">
    <citation type="submission" date="2014-04" db="EMBL/GenBank/DDBJ databases">
        <authorList>
            <consortium name="DOE Joint Genome Institute"/>
            <person name="Kuo A."/>
            <person name="Girlanda M."/>
            <person name="Perotto S."/>
            <person name="Kohler A."/>
            <person name="Nagy L.G."/>
            <person name="Floudas D."/>
            <person name="Copeland A."/>
            <person name="Barry K.W."/>
            <person name="Cichocki N."/>
            <person name="Veneault-Fourrey C."/>
            <person name="LaButti K."/>
            <person name="Lindquist E.A."/>
            <person name="Lipzen A."/>
            <person name="Lundell T."/>
            <person name="Morin E."/>
            <person name="Murat C."/>
            <person name="Sun H."/>
            <person name="Tunlid A."/>
            <person name="Henrissat B."/>
            <person name="Grigoriev I.V."/>
            <person name="Hibbett D.S."/>
            <person name="Martin F."/>
            <person name="Nordberg H.P."/>
            <person name="Cantor M.N."/>
            <person name="Hua S.X."/>
        </authorList>
    </citation>
    <scope>NUCLEOTIDE SEQUENCE [LARGE SCALE GENOMIC DNA]</scope>
    <source>
        <strain evidence="7 8">MUT 4182</strain>
    </source>
</reference>
<comment type="similarity">
    <text evidence="2">Belongs to the amidase family.</text>
</comment>
<dbReference type="PIRSF" id="PIRSF001221">
    <property type="entry name" value="Amidase_fungi"/>
    <property type="match status" value="1"/>
</dbReference>
<accession>A0A0C3QI75</accession>
<dbReference type="InterPro" id="IPR023631">
    <property type="entry name" value="Amidase_dom"/>
</dbReference>
<feature type="active site" description="Charge relay system" evidence="5">
    <location>
        <position position="101"/>
    </location>
</feature>
<evidence type="ECO:0000313" key="7">
    <source>
        <dbReference type="EMBL" id="KIO26466.1"/>
    </source>
</evidence>
<evidence type="ECO:0000256" key="5">
    <source>
        <dbReference type="PIRSR" id="PIRSR001221-1"/>
    </source>
</evidence>
<dbReference type="EC" id="3.5.1.4" evidence="3"/>
<gene>
    <name evidence="7" type="ORF">M407DRAFT_234869</name>
</gene>
<dbReference type="STRING" id="1051891.A0A0C3QI75"/>
<dbReference type="PANTHER" id="PTHR45847">
    <property type="entry name" value="FATTY ACID AMIDE HYDROLASE"/>
    <property type="match status" value="1"/>
</dbReference>
<keyword evidence="4" id="KW-0378">Hydrolase</keyword>
<keyword evidence="8" id="KW-1185">Reference proteome</keyword>